<feature type="region of interest" description="Disordered" evidence="2">
    <location>
        <begin position="40"/>
        <end position="61"/>
    </location>
</feature>
<feature type="coiled-coil region" evidence="1">
    <location>
        <begin position="88"/>
        <end position="136"/>
    </location>
</feature>
<evidence type="ECO:0000256" key="3">
    <source>
        <dbReference type="SAM" id="Phobius"/>
    </source>
</evidence>
<organism evidence="4 5">
    <name type="scientific">Acinetobacter bouvetii</name>
    <dbReference type="NCBI Taxonomy" id="202951"/>
    <lineage>
        <taxon>Bacteria</taxon>
        <taxon>Pseudomonadati</taxon>
        <taxon>Pseudomonadota</taxon>
        <taxon>Gammaproteobacteria</taxon>
        <taxon>Moraxellales</taxon>
        <taxon>Moraxellaceae</taxon>
        <taxon>Acinetobacter</taxon>
    </lineage>
</organism>
<reference evidence="4 5" key="1">
    <citation type="submission" date="2019-02" db="EMBL/GenBank/DDBJ databases">
        <title>The Batch Genome Submission of Acinetobacter spp. strains.</title>
        <authorList>
            <person name="Qin J."/>
            <person name="Hu Y."/>
            <person name="Ye H."/>
            <person name="Wei L."/>
            <person name="Feng Y."/>
            <person name="Zong Z."/>
        </authorList>
    </citation>
    <scope>NUCLEOTIDE SEQUENCE [LARGE SCALE GENOMIC DNA]</scope>
    <source>
        <strain evidence="4 5">WCHABo060081</strain>
    </source>
</reference>
<sequence length="141" mass="15244">MFEDQRHSPKLLIGIVGGLIAVIALFLTYQWMMASNAEDLPPHQADAAPVKAASAETLKPPAAASEAVSTAAKLADEDILQAPVPENAALAKEEIAKLEDIQSQLTEQEKTLKAQHTDADQLIKLKEEQIKLLEAQLSQKP</sequence>
<protein>
    <submittedName>
        <fullName evidence="4">Uncharacterized protein</fullName>
    </submittedName>
</protein>
<name>A0A4Q7B063_9GAMM</name>
<keyword evidence="1" id="KW-0175">Coiled coil</keyword>
<comment type="caution">
    <text evidence="4">The sequence shown here is derived from an EMBL/GenBank/DDBJ whole genome shotgun (WGS) entry which is preliminary data.</text>
</comment>
<dbReference type="AlphaFoldDB" id="A0A4Q7B063"/>
<gene>
    <name evidence="4" type="ORF">EXE25_01750</name>
</gene>
<keyword evidence="3" id="KW-0472">Membrane</keyword>
<accession>A0A4Q7B063</accession>
<evidence type="ECO:0000313" key="4">
    <source>
        <dbReference type="EMBL" id="RZG69179.1"/>
    </source>
</evidence>
<proteinExistence type="predicted"/>
<dbReference type="Proteomes" id="UP000293483">
    <property type="component" value="Unassembled WGS sequence"/>
</dbReference>
<keyword evidence="3" id="KW-1133">Transmembrane helix</keyword>
<keyword evidence="3" id="KW-0812">Transmembrane</keyword>
<feature type="transmembrane region" description="Helical" evidence="3">
    <location>
        <begin position="12"/>
        <end position="32"/>
    </location>
</feature>
<dbReference type="RefSeq" id="WP_130143893.1">
    <property type="nucleotide sequence ID" value="NZ_SGSU01000002.1"/>
</dbReference>
<evidence type="ECO:0000256" key="1">
    <source>
        <dbReference type="SAM" id="Coils"/>
    </source>
</evidence>
<dbReference type="EMBL" id="SGSU01000002">
    <property type="protein sequence ID" value="RZG69179.1"/>
    <property type="molecule type" value="Genomic_DNA"/>
</dbReference>
<evidence type="ECO:0000313" key="5">
    <source>
        <dbReference type="Proteomes" id="UP000293483"/>
    </source>
</evidence>
<dbReference type="STRING" id="202951.GCA_001485025_01168"/>
<evidence type="ECO:0000256" key="2">
    <source>
        <dbReference type="SAM" id="MobiDB-lite"/>
    </source>
</evidence>